<dbReference type="PROSITE" id="PS01318">
    <property type="entry name" value="TSAA_1"/>
    <property type="match status" value="1"/>
</dbReference>
<evidence type="ECO:0000313" key="4">
    <source>
        <dbReference type="EMBL" id="MCH4565108.1"/>
    </source>
</evidence>
<dbReference type="SUPFAM" id="SSF118196">
    <property type="entry name" value="YaeB-like"/>
    <property type="match status" value="1"/>
</dbReference>
<dbReference type="Pfam" id="PF01980">
    <property type="entry name" value="TrmO_N"/>
    <property type="match status" value="1"/>
</dbReference>
<keyword evidence="5" id="KW-1185">Reference proteome</keyword>
<evidence type="ECO:0000313" key="5">
    <source>
        <dbReference type="Proteomes" id="UP001202117"/>
    </source>
</evidence>
<dbReference type="EMBL" id="JAKVPY010000029">
    <property type="protein sequence ID" value="MCH4565108.1"/>
    <property type="molecule type" value="Genomic_DNA"/>
</dbReference>
<dbReference type="InterPro" id="IPR036414">
    <property type="entry name" value="YaeB_N_sf"/>
</dbReference>
<dbReference type="InterPro" id="IPR023370">
    <property type="entry name" value="TrmO-like_N"/>
</dbReference>
<dbReference type="InterPro" id="IPR036413">
    <property type="entry name" value="YaeB-like_sf"/>
</dbReference>
<reference evidence="4 5" key="1">
    <citation type="submission" date="2022-02" db="EMBL/GenBank/DDBJ databases">
        <title>Halomonas fukangensis sp. nov., a halophilic bacterium isolated from a bulk soil of Kalidium foliatum at Fukang.</title>
        <authorList>
            <person name="Huang Y."/>
        </authorList>
    </citation>
    <scope>NUCLEOTIDE SEQUENCE [LARGE SCALE GENOMIC DNA]</scope>
    <source>
        <strain evidence="4 5">EGI 63088</strain>
    </source>
</reference>
<protein>
    <submittedName>
        <fullName evidence="4">tRNA (N6-threonylcarbamoyladenosine(37)-N6)-methyltransferase TrmO</fullName>
    </submittedName>
</protein>
<feature type="domain" description="TsaA-like" evidence="3">
    <location>
        <begin position="8"/>
        <end position="138"/>
    </location>
</feature>
<dbReference type="PROSITE" id="PS51668">
    <property type="entry name" value="TSAA_2"/>
    <property type="match status" value="1"/>
</dbReference>
<dbReference type="PANTHER" id="PTHR12818">
    <property type="entry name" value="TRNA (ADENINE(37)-N6)-METHYLTRANSFERASE"/>
    <property type="match status" value="1"/>
</dbReference>
<proteinExistence type="inferred from homology"/>
<dbReference type="CDD" id="cd09281">
    <property type="entry name" value="UPF0066"/>
    <property type="match status" value="1"/>
</dbReference>
<dbReference type="Proteomes" id="UP001202117">
    <property type="component" value="Unassembled WGS sequence"/>
</dbReference>
<organism evidence="4 5">
    <name type="scientific">Halomonas flagellata</name>
    <dbReference type="NCBI Taxonomy" id="2920385"/>
    <lineage>
        <taxon>Bacteria</taxon>
        <taxon>Pseudomonadati</taxon>
        <taxon>Pseudomonadota</taxon>
        <taxon>Gammaproteobacteria</taxon>
        <taxon>Oceanospirillales</taxon>
        <taxon>Halomonadaceae</taxon>
        <taxon>Halomonas</taxon>
    </lineage>
</organism>
<dbReference type="PANTHER" id="PTHR12818:SF0">
    <property type="entry name" value="TRNA (ADENINE(37)-N6)-METHYLTRANSFERASE"/>
    <property type="match status" value="1"/>
</dbReference>
<comment type="caution">
    <text evidence="4">The sequence shown here is derived from an EMBL/GenBank/DDBJ whole genome shotgun (WGS) entry which is preliminary data.</text>
</comment>
<dbReference type="Gene3D" id="2.40.30.70">
    <property type="entry name" value="YaeB-like"/>
    <property type="match status" value="1"/>
</dbReference>
<dbReference type="InterPro" id="IPR040372">
    <property type="entry name" value="YaeB-like"/>
</dbReference>
<comment type="similarity">
    <text evidence="2">Belongs to the tRNA methyltransferase O family.</text>
</comment>
<name>A0ABS9RZ23_9GAMM</name>
<evidence type="ECO:0000256" key="1">
    <source>
        <dbReference type="ARBA" id="ARBA00022691"/>
    </source>
</evidence>
<dbReference type="InterPro" id="IPR023368">
    <property type="entry name" value="UPF0066_cons_site"/>
</dbReference>
<keyword evidence="1" id="KW-0949">S-adenosyl-L-methionine</keyword>
<evidence type="ECO:0000256" key="2">
    <source>
        <dbReference type="ARBA" id="ARBA00033753"/>
    </source>
</evidence>
<dbReference type="NCBIfam" id="TIGR00104">
    <property type="entry name" value="tRNA_TsaA"/>
    <property type="match status" value="1"/>
</dbReference>
<accession>A0ABS9RZ23</accession>
<dbReference type="RefSeq" id="WP_240569633.1">
    <property type="nucleotide sequence ID" value="NZ_JAKVPY010000029.1"/>
</dbReference>
<sequence>MNENRYTFEPIGVIRSPLTSRKEAPRQGDEGAPEAWLELITPVAEGLDGITAGDELIVLTWLHRARRDVLKVHPRRRREASLIGVFATRSPDRPNPVGLHRVAVLEVAGQRLRVAPMEAIDGTPIIDIKPVLRNIEER</sequence>
<evidence type="ECO:0000259" key="3">
    <source>
        <dbReference type="PROSITE" id="PS51668"/>
    </source>
</evidence>
<gene>
    <name evidence="4" type="primary">tsaA</name>
    <name evidence="4" type="ORF">MKP05_18585</name>
</gene>